<dbReference type="Proteomes" id="UP000078558">
    <property type="component" value="Chromosome I"/>
</dbReference>
<proteinExistence type="predicted"/>
<protein>
    <submittedName>
        <fullName evidence="1">Uncharacterized protein</fullName>
    </submittedName>
</protein>
<dbReference type="STRING" id="1851544.ODI_03615"/>
<reference evidence="1 3" key="1">
    <citation type="submission" date="2016-06" db="EMBL/GenBank/DDBJ databases">
        <authorList>
            <person name="Kjaerup R.B."/>
            <person name="Dalgaard T.S."/>
            <person name="Juul-Madsen H.R."/>
        </authorList>
    </citation>
    <scope>NUCLEOTIDE SEQUENCE [LARGE SCALE GENOMIC DNA]</scope>
    <source>
        <strain evidence="1">Orrdi1</strain>
    </source>
</reference>
<dbReference type="KEGG" id="odi:ODI_R1838"/>
<evidence type="ECO:0000313" key="3">
    <source>
        <dbReference type="Proteomes" id="UP000078558"/>
    </source>
</evidence>
<keyword evidence="3" id="KW-1185">Reference proteome</keyword>
<dbReference type="AlphaFoldDB" id="A0A1C3K1C4"/>
<evidence type="ECO:0000313" key="2">
    <source>
        <dbReference type="EMBL" id="SOE49093.1"/>
    </source>
</evidence>
<dbReference type="EMBL" id="FLRC01000017">
    <property type="protein sequence ID" value="SBT25312.1"/>
    <property type="molecule type" value="Genomic_DNA"/>
</dbReference>
<name>A0A1C3K1C4_9BURK</name>
<organism evidence="1 3">
    <name type="scientific">Orrella dioscoreae</name>
    <dbReference type="NCBI Taxonomy" id="1851544"/>
    <lineage>
        <taxon>Bacteria</taxon>
        <taxon>Pseudomonadati</taxon>
        <taxon>Pseudomonadota</taxon>
        <taxon>Betaproteobacteria</taxon>
        <taxon>Burkholderiales</taxon>
        <taxon>Alcaligenaceae</taxon>
        <taxon>Orrella</taxon>
    </lineage>
</organism>
<gene>
    <name evidence="1" type="ORF">ODI_03615</name>
    <name evidence="2" type="ORF">ODI_R1838</name>
</gene>
<evidence type="ECO:0000313" key="1">
    <source>
        <dbReference type="EMBL" id="SBT25312.1"/>
    </source>
</evidence>
<accession>A0A1C3K1C4</accession>
<reference evidence="2 3" key="2">
    <citation type="submission" date="2017-08" db="EMBL/GenBank/DDBJ databases">
        <authorList>
            <person name="de Groot N.N."/>
        </authorList>
    </citation>
    <scope>NUCLEOTIDE SEQUENCE [LARGE SCALE GENOMIC DNA]</scope>
    <source>
        <strain evidence="2">Orrdi1</strain>
    </source>
</reference>
<sequence>MEEAKQEILIALARDLCLIWIHGGTPGRAWPVADQLYDTTGAHLEKLFADACAITRPGSTFGQIGEAWWRWQQASIAALAESIADHRMDGGRAVWVKREVSR</sequence>
<dbReference type="EMBL" id="LT907988">
    <property type="protein sequence ID" value="SOE49093.1"/>
    <property type="molecule type" value="Genomic_DNA"/>
</dbReference>